<feature type="domain" description="TPX2 C-terminal" evidence="7">
    <location>
        <begin position="354"/>
        <end position="428"/>
    </location>
</feature>
<dbReference type="Gramene" id="Psat03G0606700-T1">
    <property type="protein sequence ID" value="KAI5432180.1"/>
    <property type="gene ID" value="KIW84_036067"/>
</dbReference>
<feature type="non-terminal residue" evidence="8">
    <location>
        <position position="458"/>
    </location>
</feature>
<dbReference type="InterPro" id="IPR009675">
    <property type="entry name" value="TPX2_fam"/>
</dbReference>
<evidence type="ECO:0000259" key="7">
    <source>
        <dbReference type="Pfam" id="PF06886"/>
    </source>
</evidence>
<feature type="region of interest" description="Disordered" evidence="6">
    <location>
        <begin position="197"/>
        <end position="216"/>
    </location>
</feature>
<name>A0A9D4Y7V7_PEA</name>
<dbReference type="GO" id="GO:0090307">
    <property type="term" value="P:mitotic spindle assembly"/>
    <property type="evidence" value="ECO:0007669"/>
    <property type="project" value="TreeGrafter"/>
</dbReference>
<evidence type="ECO:0000313" key="8">
    <source>
        <dbReference type="EMBL" id="KAI5432180.1"/>
    </source>
</evidence>
<proteinExistence type="inferred from homology"/>
<organism evidence="8 9">
    <name type="scientific">Pisum sativum</name>
    <name type="common">Garden pea</name>
    <name type="synonym">Lathyrus oleraceus</name>
    <dbReference type="NCBI Taxonomy" id="3888"/>
    <lineage>
        <taxon>Eukaryota</taxon>
        <taxon>Viridiplantae</taxon>
        <taxon>Streptophyta</taxon>
        <taxon>Embryophyta</taxon>
        <taxon>Tracheophyta</taxon>
        <taxon>Spermatophyta</taxon>
        <taxon>Magnoliopsida</taxon>
        <taxon>eudicotyledons</taxon>
        <taxon>Gunneridae</taxon>
        <taxon>Pentapetalae</taxon>
        <taxon>rosids</taxon>
        <taxon>fabids</taxon>
        <taxon>Fabales</taxon>
        <taxon>Fabaceae</taxon>
        <taxon>Papilionoideae</taxon>
        <taxon>50 kb inversion clade</taxon>
        <taxon>NPAAA clade</taxon>
        <taxon>Hologalegina</taxon>
        <taxon>IRL clade</taxon>
        <taxon>Fabeae</taxon>
        <taxon>Lathyrus</taxon>
    </lineage>
</organism>
<feature type="region of interest" description="Disordered" evidence="6">
    <location>
        <begin position="16"/>
        <end position="93"/>
    </location>
</feature>
<sequence length="458" mass="51835">FFLKFFLTAPPFSPATMSSIIAGTTTPRSCRSKPQQTPKHTENLNPNVSPSPKKSQKPRNPNSPQTKIRQRKFVVAKKKRKDDGGSGSSSTVPHCNCKEKKCVCVAYRNLRKSQEDFFKNLNQDEENEEEEKVDDEIESDFVEKQGGEGDVGLNLNLIVKRSRERLREEVRESVAQIGSGKVMSLVHAFEKLLFEPSSDSKDEDQKQVNEDGENARVSGSSFCAADLILTSRNLGLDPDASVCSSLDGSRGSLTSKGGRGSRRNSLESSTTTLGGRRRLRKKLPKVTRPEPFKLRTDQRGKIKEEEFVQKVQQMKTEEEKQRIPVAQGLPWTTDEPECLAKPPVKEITIPVDLKLHTDMRALGRAEFDEQVAEKLLFIEQYKLERERQQKLEEEEEIKRLRKELVPKAQPMPYFDRPFIPRRSAKCPTQPKTPKFHKKVKCSTSSSSWSDINSSSGLN</sequence>
<keyword evidence="4" id="KW-0493">Microtubule</keyword>
<feature type="region of interest" description="Disordered" evidence="6">
    <location>
        <begin position="411"/>
        <end position="458"/>
    </location>
</feature>
<evidence type="ECO:0000256" key="1">
    <source>
        <dbReference type="ARBA" id="ARBA00004245"/>
    </source>
</evidence>
<evidence type="ECO:0000256" key="6">
    <source>
        <dbReference type="SAM" id="MobiDB-lite"/>
    </source>
</evidence>
<feature type="compositionally biased region" description="Basic residues" evidence="6">
    <location>
        <begin position="68"/>
        <end position="80"/>
    </location>
</feature>
<reference evidence="8 9" key="1">
    <citation type="journal article" date="2022" name="Nat. Genet.">
        <title>Improved pea reference genome and pan-genome highlight genomic features and evolutionary characteristics.</title>
        <authorList>
            <person name="Yang T."/>
            <person name="Liu R."/>
            <person name="Luo Y."/>
            <person name="Hu S."/>
            <person name="Wang D."/>
            <person name="Wang C."/>
            <person name="Pandey M.K."/>
            <person name="Ge S."/>
            <person name="Xu Q."/>
            <person name="Li N."/>
            <person name="Li G."/>
            <person name="Huang Y."/>
            <person name="Saxena R.K."/>
            <person name="Ji Y."/>
            <person name="Li M."/>
            <person name="Yan X."/>
            <person name="He Y."/>
            <person name="Liu Y."/>
            <person name="Wang X."/>
            <person name="Xiang C."/>
            <person name="Varshney R.K."/>
            <person name="Ding H."/>
            <person name="Gao S."/>
            <person name="Zong X."/>
        </authorList>
    </citation>
    <scope>NUCLEOTIDE SEQUENCE [LARGE SCALE GENOMIC DNA]</scope>
    <source>
        <strain evidence="8 9">cv. Zhongwan 6</strain>
    </source>
</reference>
<protein>
    <recommendedName>
        <fullName evidence="7">TPX2 C-terminal domain-containing protein</fullName>
    </recommendedName>
</protein>
<evidence type="ECO:0000256" key="4">
    <source>
        <dbReference type="ARBA" id="ARBA00022701"/>
    </source>
</evidence>
<keyword evidence="5" id="KW-0206">Cytoskeleton</keyword>
<feature type="region of interest" description="Disordered" evidence="6">
    <location>
        <begin position="244"/>
        <end position="278"/>
    </location>
</feature>
<dbReference type="GO" id="GO:0008017">
    <property type="term" value="F:microtubule binding"/>
    <property type="evidence" value="ECO:0007669"/>
    <property type="project" value="TreeGrafter"/>
</dbReference>
<evidence type="ECO:0000256" key="2">
    <source>
        <dbReference type="ARBA" id="ARBA00005885"/>
    </source>
</evidence>
<gene>
    <name evidence="8" type="ORF">KIW84_036067</name>
</gene>
<comment type="similarity">
    <text evidence="2">Belongs to the TPX2 family.</text>
</comment>
<dbReference type="GO" id="GO:0005819">
    <property type="term" value="C:spindle"/>
    <property type="evidence" value="ECO:0007669"/>
    <property type="project" value="InterPro"/>
</dbReference>
<accession>A0A9D4Y7V7</accession>
<dbReference type="Proteomes" id="UP001058974">
    <property type="component" value="Chromosome 3"/>
</dbReference>
<evidence type="ECO:0000256" key="3">
    <source>
        <dbReference type="ARBA" id="ARBA00022490"/>
    </source>
</evidence>
<feature type="compositionally biased region" description="Basic and acidic residues" evidence="6">
    <location>
        <begin position="197"/>
        <end position="209"/>
    </location>
</feature>
<comment type="caution">
    <text evidence="8">The sequence shown here is derived from an EMBL/GenBank/DDBJ whole genome shotgun (WGS) entry which is preliminary data.</text>
</comment>
<keyword evidence="9" id="KW-1185">Reference proteome</keyword>
<dbReference type="PANTHER" id="PTHR14326:SF58">
    <property type="entry name" value="TPX2 (TARGETING PROTEIN FOR XKLP2) PROTEIN FAMILY"/>
    <property type="match status" value="1"/>
</dbReference>
<dbReference type="GO" id="GO:0060236">
    <property type="term" value="P:regulation of mitotic spindle organization"/>
    <property type="evidence" value="ECO:0007669"/>
    <property type="project" value="InterPro"/>
</dbReference>
<dbReference type="InterPro" id="IPR027329">
    <property type="entry name" value="TPX2_C"/>
</dbReference>
<keyword evidence="3" id="KW-0963">Cytoplasm</keyword>
<feature type="compositionally biased region" description="Low complexity" evidence="6">
    <location>
        <begin position="442"/>
        <end position="458"/>
    </location>
</feature>
<comment type="subcellular location">
    <subcellularLocation>
        <location evidence="1">Cytoplasm</location>
        <location evidence="1">Cytoskeleton</location>
    </subcellularLocation>
</comment>
<dbReference type="GO" id="GO:0030295">
    <property type="term" value="F:protein kinase activator activity"/>
    <property type="evidence" value="ECO:0007669"/>
    <property type="project" value="TreeGrafter"/>
</dbReference>
<evidence type="ECO:0000313" key="9">
    <source>
        <dbReference type="Proteomes" id="UP001058974"/>
    </source>
</evidence>
<dbReference type="PANTHER" id="PTHR14326">
    <property type="entry name" value="TARGETING PROTEIN FOR XKLP2"/>
    <property type="match status" value="1"/>
</dbReference>
<feature type="compositionally biased region" description="Polar residues" evidence="6">
    <location>
        <begin position="244"/>
        <end position="255"/>
    </location>
</feature>
<feature type="compositionally biased region" description="Polar residues" evidence="6">
    <location>
        <begin position="16"/>
        <end position="67"/>
    </location>
</feature>
<dbReference type="AlphaFoldDB" id="A0A9D4Y7V7"/>
<dbReference type="GO" id="GO:0005880">
    <property type="term" value="C:nuclear microtubule"/>
    <property type="evidence" value="ECO:0007669"/>
    <property type="project" value="TreeGrafter"/>
</dbReference>
<evidence type="ECO:0000256" key="5">
    <source>
        <dbReference type="ARBA" id="ARBA00023212"/>
    </source>
</evidence>
<dbReference type="EMBL" id="JAMSHJ010000003">
    <property type="protein sequence ID" value="KAI5432180.1"/>
    <property type="molecule type" value="Genomic_DNA"/>
</dbReference>
<dbReference type="Pfam" id="PF06886">
    <property type="entry name" value="TPX2"/>
    <property type="match status" value="1"/>
</dbReference>